<keyword evidence="1" id="KW-0805">Transcription regulation</keyword>
<dbReference type="EMBL" id="QEFC01002773">
    <property type="protein sequence ID" value="KAE9450696.1"/>
    <property type="molecule type" value="Genomic_DNA"/>
</dbReference>
<dbReference type="NCBIfam" id="TIGR01557">
    <property type="entry name" value="myb_SHAQKYF"/>
    <property type="match status" value="1"/>
</dbReference>
<organism evidence="4 5">
    <name type="scientific">Rhododendron williamsianum</name>
    <dbReference type="NCBI Taxonomy" id="262921"/>
    <lineage>
        <taxon>Eukaryota</taxon>
        <taxon>Viridiplantae</taxon>
        <taxon>Streptophyta</taxon>
        <taxon>Embryophyta</taxon>
        <taxon>Tracheophyta</taxon>
        <taxon>Spermatophyta</taxon>
        <taxon>Magnoliopsida</taxon>
        <taxon>eudicotyledons</taxon>
        <taxon>Gunneridae</taxon>
        <taxon>Pentapetalae</taxon>
        <taxon>asterids</taxon>
        <taxon>Ericales</taxon>
        <taxon>Ericaceae</taxon>
        <taxon>Ericoideae</taxon>
        <taxon>Rhodoreae</taxon>
        <taxon>Rhododendron</taxon>
    </lineage>
</organism>
<feature type="non-terminal residue" evidence="4">
    <location>
        <position position="1"/>
    </location>
</feature>
<dbReference type="Proteomes" id="UP000428333">
    <property type="component" value="Linkage Group LG10"/>
</dbReference>
<reference evidence="4 5" key="1">
    <citation type="journal article" date="2019" name="Genome Biol. Evol.">
        <title>The Rhododendron genome and chromosomal organization provide insight into shared whole-genome duplications across the heath family (Ericaceae).</title>
        <authorList>
            <person name="Soza V.L."/>
            <person name="Lindsley D."/>
            <person name="Waalkes A."/>
            <person name="Ramage E."/>
            <person name="Patwardhan R.P."/>
            <person name="Burton J.N."/>
            <person name="Adey A."/>
            <person name="Kumar A."/>
            <person name="Qiu R."/>
            <person name="Shendure J."/>
            <person name="Hall B."/>
        </authorList>
    </citation>
    <scope>NUCLEOTIDE SEQUENCE [LARGE SCALE GENOMIC DNA]</scope>
    <source>
        <strain evidence="4">RSF 1966-606</strain>
    </source>
</reference>
<dbReference type="InterPro" id="IPR046955">
    <property type="entry name" value="PHR1-like"/>
</dbReference>
<evidence type="ECO:0000256" key="1">
    <source>
        <dbReference type="ARBA" id="ARBA00023015"/>
    </source>
</evidence>
<evidence type="ECO:0000313" key="5">
    <source>
        <dbReference type="Proteomes" id="UP000428333"/>
    </source>
</evidence>
<dbReference type="AlphaFoldDB" id="A0A6A4KST9"/>
<dbReference type="GO" id="GO:0003700">
    <property type="term" value="F:DNA-binding transcription factor activity"/>
    <property type="evidence" value="ECO:0007669"/>
    <property type="project" value="InterPro"/>
</dbReference>
<dbReference type="GO" id="GO:0003677">
    <property type="term" value="F:DNA binding"/>
    <property type="evidence" value="ECO:0007669"/>
    <property type="project" value="InterPro"/>
</dbReference>
<sequence length="319" mass="34745">MYSAIHSLAMDGSVGVHGEFRGSMDGTHLTGDPCLVLSTDPKPRLRWTVELHDRFVDAVAQLGGPDKASQSALGVSVSSESFRRSAVAELPRLMVLHLEPSFEAKTLHALAYVSCIAESQDTGSSTSTSSKLAQDLNEYANVLFLPFVLEEDTKTLKSEANCRCLIWTNLVDTRLPRLYEYRWKSREDCTSSWSCNALNDHAAATSGLEAARDELSELAIKVSNDCNGLDPFDTPNDCNGLDPFDTPKIPSLSELATSLENRNSSDLPARFGNCNGSPFSPTGEAAILKKRPRPLFGNGDLVPLEGRIGQVEWMMSNMG</sequence>
<accession>A0A6A4KST9</accession>
<name>A0A6A4KST9_9ERIC</name>
<gene>
    <name evidence="4" type="ORF">C3L33_17410</name>
</gene>
<proteinExistence type="predicted"/>
<evidence type="ECO:0000256" key="3">
    <source>
        <dbReference type="ARBA" id="ARBA00023242"/>
    </source>
</evidence>
<dbReference type="PANTHER" id="PTHR31499:SF6">
    <property type="entry name" value="PROTEIN PHR1-LIKE 2"/>
    <property type="match status" value="1"/>
</dbReference>
<dbReference type="PANTHER" id="PTHR31499">
    <property type="entry name" value="MYB FAMILY TRANSCRIPTION FACTOR PHL11"/>
    <property type="match status" value="1"/>
</dbReference>
<keyword evidence="5" id="KW-1185">Reference proteome</keyword>
<dbReference type="InterPro" id="IPR006447">
    <property type="entry name" value="Myb_dom_plants"/>
</dbReference>
<comment type="caution">
    <text evidence="4">The sequence shown here is derived from an EMBL/GenBank/DDBJ whole genome shotgun (WGS) entry which is preliminary data.</text>
</comment>
<evidence type="ECO:0000256" key="2">
    <source>
        <dbReference type="ARBA" id="ARBA00023163"/>
    </source>
</evidence>
<evidence type="ECO:0000313" key="4">
    <source>
        <dbReference type="EMBL" id="KAE9450696.1"/>
    </source>
</evidence>
<protein>
    <submittedName>
        <fullName evidence="4">Uncharacterized protein</fullName>
    </submittedName>
</protein>
<keyword evidence="3" id="KW-0539">Nucleus</keyword>
<dbReference type="Gene3D" id="1.10.10.60">
    <property type="entry name" value="Homeodomain-like"/>
    <property type="match status" value="1"/>
</dbReference>
<dbReference type="OrthoDB" id="551907at2759"/>
<keyword evidence="2" id="KW-0804">Transcription</keyword>